<keyword evidence="7 14" id="KW-0067">ATP-binding</keyword>
<keyword evidence="10 12" id="KW-0472">Membrane</keyword>
<evidence type="ECO:0000256" key="2">
    <source>
        <dbReference type="ARBA" id="ARBA00005417"/>
    </source>
</evidence>
<evidence type="ECO:0000256" key="4">
    <source>
        <dbReference type="ARBA" id="ARBA00022475"/>
    </source>
</evidence>
<accession>A0ABY4RJH0</accession>
<name>A0ABY4RJH0_9BACL</name>
<dbReference type="InterPro" id="IPR015856">
    <property type="entry name" value="ABC_transpr_CbiO/EcfA_su"/>
</dbReference>
<feature type="transmembrane region" description="Helical" evidence="12">
    <location>
        <begin position="581"/>
        <end position="601"/>
    </location>
</feature>
<keyword evidence="14" id="KW-0378">Hydrolase</keyword>
<evidence type="ECO:0000256" key="3">
    <source>
        <dbReference type="ARBA" id="ARBA00022448"/>
    </source>
</evidence>
<evidence type="ECO:0000259" key="13">
    <source>
        <dbReference type="PROSITE" id="PS50893"/>
    </source>
</evidence>
<dbReference type="InterPro" id="IPR027417">
    <property type="entry name" value="P-loop_NTPase"/>
</dbReference>
<dbReference type="Proteomes" id="UP001057134">
    <property type="component" value="Chromosome"/>
</dbReference>
<feature type="transmembrane region" description="Helical" evidence="12">
    <location>
        <begin position="443"/>
        <end position="462"/>
    </location>
</feature>
<feature type="domain" description="ABC transporter" evidence="13">
    <location>
        <begin position="3"/>
        <end position="242"/>
    </location>
</feature>
<gene>
    <name evidence="14" type="primary">ecfA2_3</name>
    <name evidence="14" type="ORF">SK3146_01775</name>
</gene>
<keyword evidence="4" id="KW-1003">Cell membrane</keyword>
<dbReference type="GO" id="GO:0016787">
    <property type="term" value="F:hydrolase activity"/>
    <property type="evidence" value="ECO:0007669"/>
    <property type="project" value="UniProtKB-KW"/>
</dbReference>
<reference evidence="14" key="2">
    <citation type="journal article" date="2021" name="J Anim Sci Technol">
        <title>Complete genome sequence of Paenibacillus konkukensis sp. nov. SK3146 as a potential probiotic strain.</title>
        <authorList>
            <person name="Jung H.I."/>
            <person name="Park S."/>
            <person name="Niu K.M."/>
            <person name="Lee S.W."/>
            <person name="Kothari D."/>
            <person name="Yi K.J."/>
            <person name="Kim S.K."/>
        </authorList>
    </citation>
    <scope>NUCLEOTIDE SEQUENCE</scope>
    <source>
        <strain evidence="14">SK3146</strain>
    </source>
</reference>
<evidence type="ECO:0000313" key="14">
    <source>
        <dbReference type="EMBL" id="UQZ82617.1"/>
    </source>
</evidence>
<evidence type="ECO:0000313" key="15">
    <source>
        <dbReference type="Proteomes" id="UP001057134"/>
    </source>
</evidence>
<evidence type="ECO:0000256" key="10">
    <source>
        <dbReference type="ARBA" id="ARBA00023136"/>
    </source>
</evidence>
<keyword evidence="9 12" id="KW-1133">Transmembrane helix</keyword>
<evidence type="ECO:0000256" key="6">
    <source>
        <dbReference type="ARBA" id="ARBA00022741"/>
    </source>
</evidence>
<feature type="transmembrane region" description="Helical" evidence="12">
    <location>
        <begin position="483"/>
        <end position="505"/>
    </location>
</feature>
<evidence type="ECO:0000256" key="1">
    <source>
        <dbReference type="ARBA" id="ARBA00004141"/>
    </source>
</evidence>
<keyword evidence="6" id="KW-0547">Nucleotide-binding</keyword>
<keyword evidence="8" id="KW-1278">Translocase</keyword>
<dbReference type="EC" id="3.6.3.-" evidence="14"/>
<dbReference type="CDD" id="cd03225">
    <property type="entry name" value="ABC_cobalt_CbiO_domain1"/>
    <property type="match status" value="1"/>
</dbReference>
<reference evidence="14" key="1">
    <citation type="submission" date="2018-02" db="EMBL/GenBank/DDBJ databases">
        <authorList>
            <person name="Kim S.-K."/>
            <person name="Jung H.-I."/>
            <person name="Lee S.-W."/>
        </authorList>
    </citation>
    <scope>NUCLEOTIDE SEQUENCE</scope>
    <source>
        <strain evidence="14">SK3146</strain>
    </source>
</reference>
<evidence type="ECO:0000256" key="7">
    <source>
        <dbReference type="ARBA" id="ARBA00022840"/>
    </source>
</evidence>
<proteinExistence type="inferred from homology"/>
<feature type="transmembrane region" description="Helical" evidence="12">
    <location>
        <begin position="405"/>
        <end position="423"/>
    </location>
</feature>
<feature type="transmembrane region" description="Helical" evidence="12">
    <location>
        <begin position="375"/>
        <end position="393"/>
    </location>
</feature>
<evidence type="ECO:0000256" key="9">
    <source>
        <dbReference type="ARBA" id="ARBA00022989"/>
    </source>
</evidence>
<evidence type="ECO:0000256" key="5">
    <source>
        <dbReference type="ARBA" id="ARBA00022692"/>
    </source>
</evidence>
<dbReference type="InterPro" id="IPR003339">
    <property type="entry name" value="ABC/ECF_trnsptr_transmembrane"/>
</dbReference>
<organism evidence="14 15">
    <name type="scientific">Paenibacillus konkukensis</name>
    <dbReference type="NCBI Taxonomy" id="2020716"/>
    <lineage>
        <taxon>Bacteria</taxon>
        <taxon>Bacillati</taxon>
        <taxon>Bacillota</taxon>
        <taxon>Bacilli</taxon>
        <taxon>Bacillales</taxon>
        <taxon>Paenibacillaceae</taxon>
        <taxon>Paenibacillus</taxon>
    </lineage>
</organism>
<comment type="similarity">
    <text evidence="2">Belongs to the ABC transporter superfamily.</text>
</comment>
<dbReference type="InterPro" id="IPR050095">
    <property type="entry name" value="ECF_ABC_transporter_ATP-bd"/>
</dbReference>
<dbReference type="GO" id="GO:0005524">
    <property type="term" value="F:ATP binding"/>
    <property type="evidence" value="ECO:0007669"/>
    <property type="project" value="UniProtKB-KW"/>
</dbReference>
<keyword evidence="3" id="KW-0813">Transport</keyword>
<dbReference type="PANTHER" id="PTHR43553">
    <property type="entry name" value="HEAVY METAL TRANSPORTER"/>
    <property type="match status" value="1"/>
</dbReference>
<sequence length="604" mass="64526">MTLQLQQVTVMPPRGGSSAILSEVSHTFPDGTVTLIAGRTGSGKSTLLHALAGLIPAASGQILCGGEPLWRDGRVQKSVWLRSGIVFQYPERQLFADSVMKEFLYSLQPLRLSKPEALARIRGSLALLELPESILQESVFTLSDGWKRKAALATAWAVQPDWLLLDEPTAGIDPQGIPPLLAAIKSHRERGTGGVIVVSHDLDTFLPVADQVLIMQRGTVAAATSPAELYDDPGPLLRAEVGLPASIRIAQELRKRGFRLAGRPLSADDTAEAVVRALRAPQPAQPSAVDTAAAEGGSLAAEPGLPPADAGAGAEEALAAVQCAASGGEAFVAAEAAAASVPAAAADEGLHRFHPIAKWIFYVAVSTGMLLQNRWPGLLFSALIVAAMVYAAGVSMRTAGRAVKAFAVFIVISALLSGVELAADGEWWRWQAASFSRDAAFRTVRQLSVFFLVLVAGVAFAVSTRPSMMQRGLEQALSFLERFRIPVSVFTFSASLLLRFIPLIAAETERMSLIVRARGKAVAKPGAALRLRDVPVFMIPLLLSMMRHAEDLALALEARGCKLHRLNRSSADYPPFRRRDWLAAAAGIALLILLFILNTSLKGW</sequence>
<dbReference type="SUPFAM" id="SSF52540">
    <property type="entry name" value="P-loop containing nucleoside triphosphate hydrolases"/>
    <property type="match status" value="1"/>
</dbReference>
<evidence type="ECO:0000256" key="12">
    <source>
        <dbReference type="SAM" id="Phobius"/>
    </source>
</evidence>
<dbReference type="RefSeq" id="WP_249864734.1">
    <property type="nucleotide sequence ID" value="NZ_CP027059.1"/>
</dbReference>
<dbReference type="SMART" id="SM00382">
    <property type="entry name" value="AAA"/>
    <property type="match status" value="1"/>
</dbReference>
<dbReference type="InterPro" id="IPR003439">
    <property type="entry name" value="ABC_transporter-like_ATP-bd"/>
</dbReference>
<protein>
    <submittedName>
        <fullName evidence="14">Energy-coupling factor transporter ATP-binding protein EcfA2</fullName>
        <ecNumber evidence="14">3.6.3.-</ecNumber>
    </submittedName>
</protein>
<dbReference type="Gene3D" id="3.40.50.300">
    <property type="entry name" value="P-loop containing nucleotide triphosphate hydrolases"/>
    <property type="match status" value="1"/>
</dbReference>
<dbReference type="Pfam" id="PF00005">
    <property type="entry name" value="ABC_tran"/>
    <property type="match status" value="1"/>
</dbReference>
<keyword evidence="5 12" id="KW-0812">Transmembrane</keyword>
<comment type="subcellular location">
    <subcellularLocation>
        <location evidence="1">Membrane</location>
        <topology evidence="1">Multi-pass membrane protein</topology>
    </subcellularLocation>
</comment>
<dbReference type="CDD" id="cd16914">
    <property type="entry name" value="EcfT"/>
    <property type="match status" value="1"/>
</dbReference>
<evidence type="ECO:0000256" key="8">
    <source>
        <dbReference type="ARBA" id="ARBA00022967"/>
    </source>
</evidence>
<keyword evidence="15" id="KW-1185">Reference proteome</keyword>
<dbReference type="PROSITE" id="PS50893">
    <property type="entry name" value="ABC_TRANSPORTER_2"/>
    <property type="match status" value="1"/>
</dbReference>
<evidence type="ECO:0000256" key="11">
    <source>
        <dbReference type="SAM" id="MobiDB-lite"/>
    </source>
</evidence>
<dbReference type="Pfam" id="PF02361">
    <property type="entry name" value="CbiQ"/>
    <property type="match status" value="1"/>
</dbReference>
<dbReference type="InterPro" id="IPR003593">
    <property type="entry name" value="AAA+_ATPase"/>
</dbReference>
<feature type="region of interest" description="Disordered" evidence="11">
    <location>
        <begin position="280"/>
        <end position="301"/>
    </location>
</feature>
<dbReference type="EMBL" id="CP027059">
    <property type="protein sequence ID" value="UQZ82617.1"/>
    <property type="molecule type" value="Genomic_DNA"/>
</dbReference>